<evidence type="ECO:0000259" key="7">
    <source>
        <dbReference type="PROSITE" id="PS51007"/>
    </source>
</evidence>
<evidence type="ECO:0000256" key="3">
    <source>
        <dbReference type="ARBA" id="ARBA00022723"/>
    </source>
</evidence>
<evidence type="ECO:0000313" key="8">
    <source>
        <dbReference type="EMBL" id="GAL86339.1"/>
    </source>
</evidence>
<reference evidence="8 9" key="1">
    <citation type="submission" date="2014-09" db="EMBL/GenBank/DDBJ databases">
        <title>Sporocytophaga myxococcoides PG-01 genome sequencing.</title>
        <authorList>
            <person name="Liu L."/>
            <person name="Gao P.J."/>
            <person name="Chen G.J."/>
            <person name="Wang L.S."/>
        </authorList>
    </citation>
    <scope>NUCLEOTIDE SEQUENCE [LARGE SCALE GENOMIC DNA]</scope>
    <source>
        <strain evidence="8 9">PG-01</strain>
    </source>
</reference>
<dbReference type="EMBL" id="BBLT01000007">
    <property type="protein sequence ID" value="GAL86339.1"/>
    <property type="molecule type" value="Genomic_DNA"/>
</dbReference>
<evidence type="ECO:0000256" key="5">
    <source>
        <dbReference type="ARBA" id="ARBA00023004"/>
    </source>
</evidence>
<dbReference type="GO" id="GO:0009055">
    <property type="term" value="F:electron transfer activity"/>
    <property type="evidence" value="ECO:0007669"/>
    <property type="project" value="InterPro"/>
</dbReference>
<evidence type="ECO:0000313" key="9">
    <source>
        <dbReference type="Proteomes" id="UP000030185"/>
    </source>
</evidence>
<keyword evidence="1" id="KW-0813">Transport</keyword>
<comment type="caution">
    <text evidence="8">The sequence shown here is derived from an EMBL/GenBank/DDBJ whole genome shotgun (WGS) entry which is preliminary data.</text>
</comment>
<accession>A0A098LIQ9</accession>
<name>A0A098LIQ9_9BACT</name>
<evidence type="ECO:0000256" key="4">
    <source>
        <dbReference type="ARBA" id="ARBA00022982"/>
    </source>
</evidence>
<evidence type="ECO:0000256" key="6">
    <source>
        <dbReference type="PROSITE-ProRule" id="PRU00433"/>
    </source>
</evidence>
<dbReference type="STRING" id="153721.MYP_3568"/>
<feature type="domain" description="Cytochrome c" evidence="7">
    <location>
        <begin position="25"/>
        <end position="115"/>
    </location>
</feature>
<dbReference type="GO" id="GO:0020037">
    <property type="term" value="F:heme binding"/>
    <property type="evidence" value="ECO:0007669"/>
    <property type="project" value="InterPro"/>
</dbReference>
<gene>
    <name evidence="8" type="ORF">MYP_3568</name>
</gene>
<dbReference type="SUPFAM" id="SSF46626">
    <property type="entry name" value="Cytochrome c"/>
    <property type="match status" value="1"/>
</dbReference>
<dbReference type="GO" id="GO:0005506">
    <property type="term" value="F:iron ion binding"/>
    <property type="evidence" value="ECO:0007669"/>
    <property type="project" value="InterPro"/>
</dbReference>
<proteinExistence type="predicted"/>
<dbReference type="Pfam" id="PF00034">
    <property type="entry name" value="Cytochrom_C"/>
    <property type="match status" value="1"/>
</dbReference>
<dbReference type="InterPro" id="IPR036909">
    <property type="entry name" value="Cyt_c-like_dom_sf"/>
</dbReference>
<dbReference type="InterPro" id="IPR008168">
    <property type="entry name" value="Cyt_C_IC"/>
</dbReference>
<keyword evidence="3 6" id="KW-0479">Metal-binding</keyword>
<dbReference type="PANTHER" id="PTHR35008">
    <property type="entry name" value="BLL4482 PROTEIN-RELATED"/>
    <property type="match status" value="1"/>
</dbReference>
<keyword evidence="5 6" id="KW-0408">Iron</keyword>
<sequence length="134" mass="14647">MILSSALIVIGATIPDHINQNDTQQSATRGKKIYEEYCLSCHQADGSGVPRLNPPLKKTSYVLGPQDKLIKILLNGLEEEIEINGEYYSNPMPAFGSVLNDQQIADVLTYVRSNFGNKASAVPVSKVKEVRAAK</sequence>
<dbReference type="eggNOG" id="COG2010">
    <property type="taxonomic scope" value="Bacteria"/>
</dbReference>
<evidence type="ECO:0000256" key="2">
    <source>
        <dbReference type="ARBA" id="ARBA00022617"/>
    </source>
</evidence>
<dbReference type="PANTHER" id="PTHR35008:SF4">
    <property type="entry name" value="BLL4482 PROTEIN"/>
    <property type="match status" value="1"/>
</dbReference>
<keyword evidence="9" id="KW-1185">Reference proteome</keyword>
<evidence type="ECO:0000256" key="1">
    <source>
        <dbReference type="ARBA" id="ARBA00022448"/>
    </source>
</evidence>
<dbReference type="PRINTS" id="PR00605">
    <property type="entry name" value="CYTCHROMECIC"/>
</dbReference>
<keyword evidence="2 6" id="KW-0349">Heme</keyword>
<organism evidence="8 9">
    <name type="scientific">Sporocytophaga myxococcoides</name>
    <dbReference type="NCBI Taxonomy" id="153721"/>
    <lineage>
        <taxon>Bacteria</taxon>
        <taxon>Pseudomonadati</taxon>
        <taxon>Bacteroidota</taxon>
        <taxon>Cytophagia</taxon>
        <taxon>Cytophagales</taxon>
        <taxon>Cytophagaceae</taxon>
        <taxon>Sporocytophaga</taxon>
    </lineage>
</organism>
<dbReference type="InterPro" id="IPR009056">
    <property type="entry name" value="Cyt_c-like_dom"/>
</dbReference>
<dbReference type="Gene3D" id="1.10.760.10">
    <property type="entry name" value="Cytochrome c-like domain"/>
    <property type="match status" value="1"/>
</dbReference>
<protein>
    <recommendedName>
        <fullName evidence="7">Cytochrome c domain-containing protein</fullName>
    </recommendedName>
</protein>
<dbReference type="InterPro" id="IPR051459">
    <property type="entry name" value="Cytochrome_c-type_DH"/>
</dbReference>
<keyword evidence="4" id="KW-0249">Electron transport</keyword>
<dbReference type="Proteomes" id="UP000030185">
    <property type="component" value="Unassembled WGS sequence"/>
</dbReference>
<dbReference type="PROSITE" id="PS51007">
    <property type="entry name" value="CYTC"/>
    <property type="match status" value="1"/>
</dbReference>
<dbReference type="AlphaFoldDB" id="A0A098LIQ9"/>